<feature type="transmembrane region" description="Helical" evidence="1">
    <location>
        <begin position="61"/>
        <end position="81"/>
    </location>
</feature>
<keyword evidence="3" id="KW-1185">Reference proteome</keyword>
<dbReference type="EMBL" id="BAABFX010000022">
    <property type="protein sequence ID" value="GAA4393453.1"/>
    <property type="molecule type" value="Genomic_DNA"/>
</dbReference>
<organism evidence="2 3">
    <name type="scientific">Ornithinibacter aureus</name>
    <dbReference type="NCBI Taxonomy" id="622664"/>
    <lineage>
        <taxon>Bacteria</taxon>
        <taxon>Bacillati</taxon>
        <taxon>Actinomycetota</taxon>
        <taxon>Actinomycetes</taxon>
        <taxon>Micrococcales</taxon>
        <taxon>Intrasporangiaceae</taxon>
        <taxon>Ornithinibacter</taxon>
    </lineage>
</organism>
<evidence type="ECO:0000256" key="1">
    <source>
        <dbReference type="SAM" id="Phobius"/>
    </source>
</evidence>
<protein>
    <submittedName>
        <fullName evidence="2">Uncharacterized protein</fullName>
    </submittedName>
</protein>
<name>A0ABP8JN90_9MICO</name>
<dbReference type="Proteomes" id="UP001500390">
    <property type="component" value="Unassembled WGS sequence"/>
</dbReference>
<evidence type="ECO:0000313" key="2">
    <source>
        <dbReference type="EMBL" id="GAA4393453.1"/>
    </source>
</evidence>
<reference evidence="3" key="1">
    <citation type="journal article" date="2019" name="Int. J. Syst. Evol. Microbiol.">
        <title>The Global Catalogue of Microorganisms (GCM) 10K type strain sequencing project: providing services to taxonomists for standard genome sequencing and annotation.</title>
        <authorList>
            <consortium name="The Broad Institute Genomics Platform"/>
            <consortium name="The Broad Institute Genome Sequencing Center for Infectious Disease"/>
            <person name="Wu L."/>
            <person name="Ma J."/>
        </authorList>
    </citation>
    <scope>NUCLEOTIDE SEQUENCE [LARGE SCALE GENOMIC DNA]</scope>
    <source>
        <strain evidence="3">JCM 17738</strain>
    </source>
</reference>
<keyword evidence="1" id="KW-1133">Transmembrane helix</keyword>
<keyword evidence="1" id="KW-0472">Membrane</keyword>
<comment type="caution">
    <text evidence="2">The sequence shown here is derived from an EMBL/GenBank/DDBJ whole genome shotgun (WGS) entry which is preliminary data.</text>
</comment>
<feature type="transmembrane region" description="Helical" evidence="1">
    <location>
        <begin position="101"/>
        <end position="126"/>
    </location>
</feature>
<dbReference type="RefSeq" id="WP_159902753.1">
    <property type="nucleotide sequence ID" value="NZ_VMSB01000001.1"/>
</dbReference>
<evidence type="ECO:0000313" key="3">
    <source>
        <dbReference type="Proteomes" id="UP001500390"/>
    </source>
</evidence>
<sequence>MHGILLGSRRVLAPRPPYARWMRRRTPQAVPDVFETFAHRVDDSAEGPLEAPAAAAVARSAGIGLALMVLTSVAFVSGAWLASRARPDLVFSNLAWEGLAIAAWSLLWGALAAAIVLAAGVVAVGLPWVRRQRGARSAAGSTPTSTP</sequence>
<gene>
    <name evidence="2" type="ORF">GCM10023153_13450</name>
</gene>
<proteinExistence type="predicted"/>
<keyword evidence="1" id="KW-0812">Transmembrane</keyword>
<accession>A0ABP8JN90</accession>